<keyword evidence="4 6" id="KW-1133">Transmembrane helix</keyword>
<evidence type="ECO:0000256" key="1">
    <source>
        <dbReference type="ARBA" id="ARBA00004370"/>
    </source>
</evidence>
<keyword evidence="8" id="KW-1185">Reference proteome</keyword>
<dbReference type="CDD" id="cd06662">
    <property type="entry name" value="SURF1"/>
    <property type="match status" value="1"/>
</dbReference>
<name>A0A2W4ERU8_9HYPH</name>
<dbReference type="OrthoDB" id="6079986at2"/>
<dbReference type="PANTHER" id="PTHR23427">
    <property type="entry name" value="SURFEIT LOCUS PROTEIN"/>
    <property type="match status" value="1"/>
</dbReference>
<proteinExistence type="inferred from homology"/>
<evidence type="ECO:0000256" key="3">
    <source>
        <dbReference type="ARBA" id="ARBA00022692"/>
    </source>
</evidence>
<dbReference type="Pfam" id="PF02104">
    <property type="entry name" value="SURF1"/>
    <property type="match status" value="1"/>
</dbReference>
<reference evidence="7 8" key="1">
    <citation type="journal article" date="2018" name="Sci. Rep.">
        <title>Rhizobium tumorigenes sp. nov., a novel plant tumorigenic bacterium isolated from cane gall tumors on thornless blackberry.</title>
        <authorList>
            <person name="Kuzmanovi N."/>
            <person name="Smalla K."/>
            <person name="Gronow S."/>
            <person name="PuBawska J."/>
        </authorList>
    </citation>
    <scope>NUCLEOTIDE SEQUENCE [LARGE SCALE GENOMIC DNA]</scope>
    <source>
        <strain evidence="7 8">CCBAU 85046</strain>
    </source>
</reference>
<evidence type="ECO:0000256" key="5">
    <source>
        <dbReference type="ARBA" id="ARBA00023136"/>
    </source>
</evidence>
<comment type="subcellular location">
    <subcellularLocation>
        <location evidence="6">Cell membrane</location>
        <topology evidence="6">Multi-pass membrane protein</topology>
    </subcellularLocation>
    <subcellularLocation>
        <location evidence="1">Membrane</location>
    </subcellularLocation>
</comment>
<comment type="similarity">
    <text evidence="2 6">Belongs to the SURF1 family.</text>
</comment>
<comment type="caution">
    <text evidence="7">The sequence shown here is derived from an EMBL/GenBank/DDBJ whole genome shotgun (WGS) entry which is preliminary data.</text>
</comment>
<protein>
    <recommendedName>
        <fullName evidence="6">SURF1-like protein</fullName>
    </recommendedName>
</protein>
<feature type="transmembrane region" description="Helical" evidence="6">
    <location>
        <begin position="20"/>
        <end position="40"/>
    </location>
</feature>
<evidence type="ECO:0000256" key="6">
    <source>
        <dbReference type="RuleBase" id="RU363076"/>
    </source>
</evidence>
<dbReference type="EMBL" id="PCDP01000005">
    <property type="protein sequence ID" value="PZM16096.1"/>
    <property type="molecule type" value="Genomic_DNA"/>
</dbReference>
<evidence type="ECO:0000313" key="8">
    <source>
        <dbReference type="Proteomes" id="UP000248925"/>
    </source>
</evidence>
<keyword evidence="3 6" id="KW-0812">Transmembrane</keyword>
<dbReference type="PROSITE" id="PS50895">
    <property type="entry name" value="SURF1"/>
    <property type="match status" value="1"/>
</dbReference>
<evidence type="ECO:0000313" key="7">
    <source>
        <dbReference type="EMBL" id="PZM16096.1"/>
    </source>
</evidence>
<dbReference type="PANTHER" id="PTHR23427:SF2">
    <property type="entry name" value="SURFEIT LOCUS PROTEIN 1"/>
    <property type="match status" value="1"/>
</dbReference>
<dbReference type="GO" id="GO:0005886">
    <property type="term" value="C:plasma membrane"/>
    <property type="evidence" value="ECO:0007669"/>
    <property type="project" value="UniProtKB-SubCell"/>
</dbReference>
<gene>
    <name evidence="7" type="ORF">CPY51_05305</name>
</gene>
<sequence>MTDSPPSTAAQSRSRSLLTLGIWVASLLVLTAVLIALGVWQVERLHWKLDLIARVDARVHAPPQPAPGPSEWPSVNAKDDEYRRIQATGTLLNDDEAQVYAVTDLGPGYWVMTPLKVADGTIILINRGFVPTDRRDRAKRTDGNPSGQVTITGLLRLSEPLGTLLRSNVPAAERWYSRDVAAIARSRGLTNVAPYFMDADATPNIGGLPVGGLTQLVFPNSHLVYAITWFGMAAMTLGMTVYLVRSERRRTRS</sequence>
<keyword evidence="6" id="KW-1003">Cell membrane</keyword>
<dbReference type="Proteomes" id="UP000248925">
    <property type="component" value="Unassembled WGS sequence"/>
</dbReference>
<evidence type="ECO:0000256" key="4">
    <source>
        <dbReference type="ARBA" id="ARBA00022989"/>
    </source>
</evidence>
<dbReference type="RefSeq" id="WP_111159092.1">
    <property type="nucleotide sequence ID" value="NZ_PCDP01000005.1"/>
</dbReference>
<keyword evidence="5 6" id="KW-0472">Membrane</keyword>
<evidence type="ECO:0000256" key="2">
    <source>
        <dbReference type="ARBA" id="ARBA00007165"/>
    </source>
</evidence>
<dbReference type="AlphaFoldDB" id="A0A2W4ERU8"/>
<feature type="transmembrane region" description="Helical" evidence="6">
    <location>
        <begin position="223"/>
        <end position="244"/>
    </location>
</feature>
<dbReference type="InterPro" id="IPR002994">
    <property type="entry name" value="Surf1/Shy1"/>
</dbReference>
<organism evidence="7 8">
    <name type="scientific">Rhizobium tubonense</name>
    <dbReference type="NCBI Taxonomy" id="484088"/>
    <lineage>
        <taxon>Bacteria</taxon>
        <taxon>Pseudomonadati</taxon>
        <taxon>Pseudomonadota</taxon>
        <taxon>Alphaproteobacteria</taxon>
        <taxon>Hyphomicrobiales</taxon>
        <taxon>Rhizobiaceae</taxon>
        <taxon>Rhizobium/Agrobacterium group</taxon>
        <taxon>Rhizobium</taxon>
    </lineage>
</organism>
<dbReference type="InterPro" id="IPR045214">
    <property type="entry name" value="Surf1/Surf4"/>
</dbReference>
<accession>A0A2W4ERU8</accession>